<proteinExistence type="predicted"/>
<evidence type="ECO:0000313" key="1">
    <source>
        <dbReference type="EMBL" id="KAF9470594.1"/>
    </source>
</evidence>
<evidence type="ECO:0000313" key="2">
    <source>
        <dbReference type="Proteomes" id="UP000807469"/>
    </source>
</evidence>
<comment type="caution">
    <text evidence="1">The sequence shown here is derived from an EMBL/GenBank/DDBJ whole genome shotgun (WGS) entry which is preliminary data.</text>
</comment>
<organism evidence="1 2">
    <name type="scientific">Pholiota conissans</name>
    <dbReference type="NCBI Taxonomy" id="109636"/>
    <lineage>
        <taxon>Eukaryota</taxon>
        <taxon>Fungi</taxon>
        <taxon>Dikarya</taxon>
        <taxon>Basidiomycota</taxon>
        <taxon>Agaricomycotina</taxon>
        <taxon>Agaricomycetes</taxon>
        <taxon>Agaricomycetidae</taxon>
        <taxon>Agaricales</taxon>
        <taxon>Agaricineae</taxon>
        <taxon>Strophariaceae</taxon>
        <taxon>Pholiota</taxon>
    </lineage>
</organism>
<sequence length="203" mass="23362">MNKFASFKLVFNPHDKGVDTILPLRWAAIVLELLWTDKFVFLDKQEAKKELTEQRVQTCYMLSEPSTRFQKGNQFGGSKILQKSEGDVACRLDTGSRVKGEGAAQLHPSVNALKILLRRIILRSDTEKGGVRQCRMHYYRETAAADFFPSSRVSRKHIKLTNPCDQRVINVRPPNSKEDNQRTNWPIVALMLMRYWCHPVMAV</sequence>
<name>A0A9P5YL52_9AGAR</name>
<keyword evidence="2" id="KW-1185">Reference proteome</keyword>
<protein>
    <submittedName>
        <fullName evidence="1">Uncharacterized protein</fullName>
    </submittedName>
</protein>
<dbReference type="EMBL" id="MU155916">
    <property type="protein sequence ID" value="KAF9470594.1"/>
    <property type="molecule type" value="Genomic_DNA"/>
</dbReference>
<gene>
    <name evidence="1" type="ORF">BDN70DRAFT_901979</name>
</gene>
<dbReference type="AlphaFoldDB" id="A0A9P5YL52"/>
<accession>A0A9P5YL52</accession>
<dbReference type="Proteomes" id="UP000807469">
    <property type="component" value="Unassembled WGS sequence"/>
</dbReference>
<reference evidence="1" key="1">
    <citation type="submission" date="2020-11" db="EMBL/GenBank/DDBJ databases">
        <authorList>
            <consortium name="DOE Joint Genome Institute"/>
            <person name="Ahrendt S."/>
            <person name="Riley R."/>
            <person name="Andreopoulos W."/>
            <person name="Labutti K."/>
            <person name="Pangilinan J."/>
            <person name="Ruiz-Duenas F.J."/>
            <person name="Barrasa J.M."/>
            <person name="Sanchez-Garcia M."/>
            <person name="Camarero S."/>
            <person name="Miyauchi S."/>
            <person name="Serrano A."/>
            <person name="Linde D."/>
            <person name="Babiker R."/>
            <person name="Drula E."/>
            <person name="Ayuso-Fernandez I."/>
            <person name="Pacheco R."/>
            <person name="Padilla G."/>
            <person name="Ferreira P."/>
            <person name="Barriuso J."/>
            <person name="Kellner H."/>
            <person name="Castanera R."/>
            <person name="Alfaro M."/>
            <person name="Ramirez L."/>
            <person name="Pisabarro A.G."/>
            <person name="Kuo A."/>
            <person name="Tritt A."/>
            <person name="Lipzen A."/>
            <person name="He G."/>
            <person name="Yan M."/>
            <person name="Ng V."/>
            <person name="Cullen D."/>
            <person name="Martin F."/>
            <person name="Rosso M.-N."/>
            <person name="Henrissat B."/>
            <person name="Hibbett D."/>
            <person name="Martinez A.T."/>
            <person name="Grigoriev I.V."/>
        </authorList>
    </citation>
    <scope>NUCLEOTIDE SEQUENCE</scope>
    <source>
        <strain evidence="1">CIRM-BRFM 674</strain>
    </source>
</reference>